<dbReference type="HAMAP" id="MF_00127">
    <property type="entry name" value="His_tRNA_synth"/>
    <property type="match status" value="1"/>
</dbReference>
<dbReference type="PROSITE" id="PS50862">
    <property type="entry name" value="AA_TRNA_LIGASE_II"/>
    <property type="match status" value="1"/>
</dbReference>
<reference evidence="12" key="1">
    <citation type="journal article" date="2023" name="ISME J.">
        <title>Emergence of putative energy parasites within Clostridia revealed by genome analysis of a novel endosymbiotic clade.</title>
        <authorList>
            <person name="Takahashi K."/>
            <person name="Kuwahara H."/>
            <person name="Horikawa Y."/>
            <person name="Izawa K."/>
            <person name="Kato D."/>
            <person name="Inagaki T."/>
            <person name="Yuki M."/>
            <person name="Ohkuma M."/>
            <person name="Hongoh Y."/>
        </authorList>
    </citation>
    <scope>NUCLEOTIDE SEQUENCE</scope>
    <source>
        <strain evidence="12">RsTa-C01</strain>
    </source>
</reference>
<evidence type="ECO:0000256" key="8">
    <source>
        <dbReference type="ARBA" id="ARBA00047639"/>
    </source>
</evidence>
<comment type="subunit">
    <text evidence="9">Homodimer.</text>
</comment>
<dbReference type="KEGG" id="ptrh:RsTaC01_0119"/>
<feature type="binding site" evidence="10">
    <location>
        <position position="113"/>
    </location>
    <ligand>
        <name>L-histidine</name>
        <dbReference type="ChEBI" id="CHEBI:57595"/>
    </ligand>
</feature>
<dbReference type="GO" id="GO:0006427">
    <property type="term" value="P:histidyl-tRNA aminoacylation"/>
    <property type="evidence" value="ECO:0007669"/>
    <property type="project" value="UniProtKB-UniRule"/>
</dbReference>
<feature type="binding site" evidence="10">
    <location>
        <begin position="262"/>
        <end position="263"/>
    </location>
    <ligand>
        <name>L-histidine</name>
        <dbReference type="ChEBI" id="CHEBI:57595"/>
    </ligand>
</feature>
<dbReference type="InterPro" id="IPR041715">
    <property type="entry name" value="HisRS-like_core"/>
</dbReference>
<dbReference type="Proteomes" id="UP001335720">
    <property type="component" value="Chromosome"/>
</dbReference>
<dbReference type="GO" id="GO:0004821">
    <property type="term" value="F:histidine-tRNA ligase activity"/>
    <property type="evidence" value="ECO:0007669"/>
    <property type="project" value="UniProtKB-UniRule"/>
</dbReference>
<dbReference type="SUPFAM" id="SSF52954">
    <property type="entry name" value="Class II aaRS ABD-related"/>
    <property type="match status" value="1"/>
</dbReference>
<evidence type="ECO:0000256" key="4">
    <source>
        <dbReference type="ARBA" id="ARBA00022741"/>
    </source>
</evidence>
<keyword evidence="6 9" id="KW-0648">Protein biosynthesis</keyword>
<evidence type="ECO:0000256" key="10">
    <source>
        <dbReference type="PIRSR" id="PIRSR001549-1"/>
    </source>
</evidence>
<dbReference type="InterPro" id="IPR045864">
    <property type="entry name" value="aa-tRNA-synth_II/BPL/LPL"/>
</dbReference>
<evidence type="ECO:0000259" key="11">
    <source>
        <dbReference type="PROSITE" id="PS50862"/>
    </source>
</evidence>
<dbReference type="InterPro" id="IPR004516">
    <property type="entry name" value="HisRS/HisZ"/>
</dbReference>
<dbReference type="InterPro" id="IPR036621">
    <property type="entry name" value="Anticodon-bd_dom_sf"/>
</dbReference>
<keyword evidence="3 9" id="KW-0436">Ligase</keyword>
<evidence type="ECO:0000256" key="1">
    <source>
        <dbReference type="ARBA" id="ARBA00008226"/>
    </source>
</evidence>
<dbReference type="GO" id="GO:0005524">
    <property type="term" value="F:ATP binding"/>
    <property type="evidence" value="ECO:0007669"/>
    <property type="project" value="UniProtKB-UniRule"/>
</dbReference>
<evidence type="ECO:0000256" key="5">
    <source>
        <dbReference type="ARBA" id="ARBA00022840"/>
    </source>
</evidence>
<proteinExistence type="inferred from homology"/>
<dbReference type="GO" id="GO:0016740">
    <property type="term" value="F:transferase activity"/>
    <property type="evidence" value="ECO:0007669"/>
    <property type="project" value="UniProtKB-ARBA"/>
</dbReference>
<dbReference type="GO" id="GO:0005737">
    <property type="term" value="C:cytoplasm"/>
    <property type="evidence" value="ECO:0007669"/>
    <property type="project" value="UniProtKB-SubCell"/>
</dbReference>
<dbReference type="InterPro" id="IPR004154">
    <property type="entry name" value="Anticodon-bd"/>
</dbReference>
<dbReference type="PIRSF" id="PIRSF001549">
    <property type="entry name" value="His-tRNA_synth"/>
    <property type="match status" value="1"/>
</dbReference>
<dbReference type="Gene3D" id="3.40.50.800">
    <property type="entry name" value="Anticodon-binding domain"/>
    <property type="match status" value="1"/>
</dbReference>
<comment type="catalytic activity">
    <reaction evidence="8 9">
        <text>tRNA(His) + L-histidine + ATP = L-histidyl-tRNA(His) + AMP + diphosphate + H(+)</text>
        <dbReference type="Rhea" id="RHEA:17313"/>
        <dbReference type="Rhea" id="RHEA-COMP:9665"/>
        <dbReference type="Rhea" id="RHEA-COMP:9689"/>
        <dbReference type="ChEBI" id="CHEBI:15378"/>
        <dbReference type="ChEBI" id="CHEBI:30616"/>
        <dbReference type="ChEBI" id="CHEBI:33019"/>
        <dbReference type="ChEBI" id="CHEBI:57595"/>
        <dbReference type="ChEBI" id="CHEBI:78442"/>
        <dbReference type="ChEBI" id="CHEBI:78527"/>
        <dbReference type="ChEBI" id="CHEBI:456215"/>
        <dbReference type="EC" id="6.1.1.21"/>
    </reaction>
</comment>
<dbReference type="Pfam" id="PF03129">
    <property type="entry name" value="HGTP_anticodon"/>
    <property type="match status" value="1"/>
</dbReference>
<comment type="subcellular location">
    <subcellularLocation>
        <location evidence="9">Cytoplasm</location>
    </subcellularLocation>
</comment>
<dbReference type="EC" id="6.1.1.21" evidence="9"/>
<evidence type="ECO:0000313" key="12">
    <source>
        <dbReference type="EMBL" id="BED92409.1"/>
    </source>
</evidence>
<evidence type="ECO:0000256" key="9">
    <source>
        <dbReference type="HAMAP-Rule" id="MF_00127"/>
    </source>
</evidence>
<dbReference type="EMBL" id="AP027925">
    <property type="protein sequence ID" value="BED92409.1"/>
    <property type="molecule type" value="Genomic_DNA"/>
</dbReference>
<dbReference type="Gene3D" id="3.30.930.10">
    <property type="entry name" value="Bira Bifunctional Protein, Domain 2"/>
    <property type="match status" value="1"/>
</dbReference>
<keyword evidence="2 9" id="KW-0963">Cytoplasm</keyword>
<accession>A0AA48I5D9</accession>
<dbReference type="SUPFAM" id="SSF55681">
    <property type="entry name" value="Class II aaRS and biotin synthetases"/>
    <property type="match status" value="1"/>
</dbReference>
<evidence type="ECO:0000256" key="6">
    <source>
        <dbReference type="ARBA" id="ARBA00022917"/>
    </source>
</evidence>
<keyword evidence="5 9" id="KW-0067">ATP-binding</keyword>
<dbReference type="InterPro" id="IPR015807">
    <property type="entry name" value="His-tRNA-ligase"/>
</dbReference>
<feature type="binding site" evidence="10">
    <location>
        <position position="131"/>
    </location>
    <ligand>
        <name>L-histidine</name>
        <dbReference type="ChEBI" id="CHEBI:57595"/>
    </ligand>
</feature>
<sequence>MNLITKRIKGTQDLLPDKSDKFEYVESVLKNQAKLYGFRLVRTPVIEHTVLFERSVGENSDVVSKEMYTFLDKSGRSVTLRPEGTAGTLRAILENGLHNNLPVKVMYITSCYRYEKPQNSRYREFFQFGVETFGSKSCLADSEIIFLVYSIFKKLKVQNLKLEINSLGCSECKKKFNNDMKKYLEKNFDNFCGICKERMYRNPMRVFDCKNENCKKNLKNAPIVLDYLCLRCKNHFDDLKKILDLEKVNYIVNPRIVRGLDYYTKTVFEFIDNKSEITVCGGGRYDNLSEEIGGPDLPSVGFGLGIERLLSLVKDYDLEIYPKVYISIIGEKARFKAVELAENFRNNNISTEIDILNNSLKSQVKYADKAKAKYCLFLGDRELENNFVKFRNMVSGEEKEIDMNNILNYVK</sequence>
<gene>
    <name evidence="9" type="primary">hisS</name>
    <name evidence="12" type="ORF">RsTaC01_0119</name>
</gene>
<name>A0AA48I5D9_9FIRM</name>
<dbReference type="Pfam" id="PF13393">
    <property type="entry name" value="tRNA-synt_His"/>
    <property type="match status" value="1"/>
</dbReference>
<dbReference type="CDD" id="cd00859">
    <property type="entry name" value="HisRS_anticodon"/>
    <property type="match status" value="1"/>
</dbReference>
<dbReference type="PANTHER" id="PTHR43707:SF1">
    <property type="entry name" value="HISTIDINE--TRNA LIGASE, MITOCHONDRIAL-RELATED"/>
    <property type="match status" value="1"/>
</dbReference>
<feature type="domain" description="Aminoacyl-transfer RNA synthetases class-II family profile" evidence="11">
    <location>
        <begin position="25"/>
        <end position="322"/>
    </location>
</feature>
<feature type="binding site" evidence="10">
    <location>
        <position position="258"/>
    </location>
    <ligand>
        <name>L-histidine</name>
        <dbReference type="ChEBI" id="CHEBI:57595"/>
    </ligand>
</feature>
<dbReference type="PANTHER" id="PTHR43707">
    <property type="entry name" value="HISTIDYL-TRNA SYNTHETASE"/>
    <property type="match status" value="1"/>
</dbReference>
<evidence type="ECO:0000256" key="2">
    <source>
        <dbReference type="ARBA" id="ARBA00022490"/>
    </source>
</evidence>
<evidence type="ECO:0000256" key="3">
    <source>
        <dbReference type="ARBA" id="ARBA00022598"/>
    </source>
</evidence>
<dbReference type="InterPro" id="IPR033656">
    <property type="entry name" value="HisRS_anticodon"/>
</dbReference>
<feature type="binding site" evidence="10">
    <location>
        <begin position="83"/>
        <end position="85"/>
    </location>
    <ligand>
        <name>L-histidine</name>
        <dbReference type="ChEBI" id="CHEBI:57595"/>
    </ligand>
</feature>
<protein>
    <recommendedName>
        <fullName evidence="9">Histidine--tRNA ligase</fullName>
        <ecNumber evidence="9">6.1.1.21</ecNumber>
    </recommendedName>
    <alternativeName>
        <fullName evidence="9">Histidyl-tRNA synthetase</fullName>
        <shortName evidence="9">HisRS</shortName>
    </alternativeName>
</protein>
<dbReference type="InterPro" id="IPR006195">
    <property type="entry name" value="aa-tRNA-synth_II"/>
</dbReference>
<dbReference type="AlphaFoldDB" id="A0AA48I5D9"/>
<comment type="similarity">
    <text evidence="1 9">Belongs to the class-II aminoacyl-tRNA synthetase family.</text>
</comment>
<dbReference type="NCBIfam" id="TIGR00442">
    <property type="entry name" value="hisS"/>
    <property type="match status" value="1"/>
</dbReference>
<feature type="binding site" evidence="10">
    <location>
        <position position="127"/>
    </location>
    <ligand>
        <name>L-histidine</name>
        <dbReference type="ChEBI" id="CHEBI:57595"/>
    </ligand>
</feature>
<dbReference type="CDD" id="cd00773">
    <property type="entry name" value="HisRS-like_core"/>
    <property type="match status" value="1"/>
</dbReference>
<keyword evidence="4 9" id="KW-0547">Nucleotide-binding</keyword>
<organism evidence="12">
    <name type="scientific">Candidatus Paraimprobicoccus trichonymphae</name>
    <dbReference type="NCBI Taxonomy" id="3033793"/>
    <lineage>
        <taxon>Bacteria</taxon>
        <taxon>Bacillati</taxon>
        <taxon>Bacillota</taxon>
        <taxon>Clostridia</taxon>
        <taxon>Candidatus Paraimprobicoccus</taxon>
    </lineage>
</organism>
<evidence type="ECO:0000256" key="7">
    <source>
        <dbReference type="ARBA" id="ARBA00023146"/>
    </source>
</evidence>
<dbReference type="GO" id="GO:0140096">
    <property type="term" value="F:catalytic activity, acting on a protein"/>
    <property type="evidence" value="ECO:0007669"/>
    <property type="project" value="UniProtKB-ARBA"/>
</dbReference>
<keyword evidence="7 9" id="KW-0030">Aminoacyl-tRNA synthetase</keyword>